<sequence length="121" mass="13895">YNVEEHNDSRRKLWVFRTYDTKDVFWRLMSDDSDEDDDATGKRLCWARMNESPARGEANGERQFCQGLSQCAVIVGDYLYFEQWGARVGELEYAVIQPPTGRNGKSAALAIAQAETWYSSK</sequence>
<dbReference type="EMBL" id="CADEAL010000183">
    <property type="protein sequence ID" value="CAB1415997.1"/>
    <property type="molecule type" value="Genomic_DNA"/>
</dbReference>
<proteinExistence type="predicted"/>
<keyword evidence="2" id="KW-1185">Reference proteome</keyword>
<evidence type="ECO:0000313" key="1">
    <source>
        <dbReference type="EMBL" id="CAB1415997.1"/>
    </source>
</evidence>
<comment type="caution">
    <text evidence="1">The sequence shown here is derived from an EMBL/GenBank/DDBJ whole genome shotgun (WGS) entry which is preliminary data.</text>
</comment>
<name>A0A9N7Y7X6_PLEPL</name>
<gene>
    <name evidence="1" type="ORF">PLEPLA_LOCUS3716</name>
</gene>
<reference evidence="1" key="1">
    <citation type="submission" date="2020-03" db="EMBL/GenBank/DDBJ databases">
        <authorList>
            <person name="Weist P."/>
        </authorList>
    </citation>
    <scope>NUCLEOTIDE SEQUENCE</scope>
</reference>
<accession>A0A9N7Y7X6</accession>
<organism evidence="1 2">
    <name type="scientific">Pleuronectes platessa</name>
    <name type="common">European plaice</name>
    <dbReference type="NCBI Taxonomy" id="8262"/>
    <lineage>
        <taxon>Eukaryota</taxon>
        <taxon>Metazoa</taxon>
        <taxon>Chordata</taxon>
        <taxon>Craniata</taxon>
        <taxon>Vertebrata</taxon>
        <taxon>Euteleostomi</taxon>
        <taxon>Actinopterygii</taxon>
        <taxon>Neopterygii</taxon>
        <taxon>Teleostei</taxon>
        <taxon>Neoteleostei</taxon>
        <taxon>Acanthomorphata</taxon>
        <taxon>Carangaria</taxon>
        <taxon>Pleuronectiformes</taxon>
        <taxon>Pleuronectoidei</taxon>
        <taxon>Pleuronectidae</taxon>
        <taxon>Pleuronectes</taxon>
    </lineage>
</organism>
<evidence type="ECO:0000313" key="2">
    <source>
        <dbReference type="Proteomes" id="UP001153269"/>
    </source>
</evidence>
<protein>
    <submittedName>
        <fullName evidence="1">Uncharacterized protein</fullName>
    </submittedName>
</protein>
<feature type="non-terminal residue" evidence="1">
    <location>
        <position position="121"/>
    </location>
</feature>
<dbReference type="AlphaFoldDB" id="A0A9N7Y7X6"/>
<dbReference type="Proteomes" id="UP001153269">
    <property type="component" value="Unassembled WGS sequence"/>
</dbReference>